<keyword evidence="2" id="KW-0732">Signal</keyword>
<evidence type="ECO:0000313" key="3">
    <source>
        <dbReference type="EMBL" id="JAT43349.1"/>
    </source>
</evidence>
<name>A0A1D1XLU1_9ARAE</name>
<feature type="signal peptide" evidence="2">
    <location>
        <begin position="1"/>
        <end position="21"/>
    </location>
</feature>
<gene>
    <name evidence="3" type="primary">UMEC_0</name>
    <name evidence="3" type="ORF">g.19775</name>
</gene>
<feature type="compositionally biased region" description="Low complexity" evidence="1">
    <location>
        <begin position="162"/>
        <end position="182"/>
    </location>
</feature>
<sequence>MMIKLLLAVTLISILLSFANSENWLVTVGLKGNDFNPIAFDVNTGDNVTFSFVGGSHDVIQSDDFGKCVQSTAVGAFSSNVNTGSAAAPPKVVWTLAKVGQVNYYCSVGDHCAKSAMYAKINVLAAGTALTTLGVKDTAAPAPPGPPAQPPTPADDLPNVQPAKTTSAAPSASGSGPANPTPISASGSVRTVKIDNHLSVTIALLLLACYFL</sequence>
<dbReference type="PANTHER" id="PTHR34883:SF15">
    <property type="entry name" value="EXTRACELLULAR SERINE-RICH PROTEIN"/>
    <property type="match status" value="1"/>
</dbReference>
<dbReference type="Gene3D" id="2.60.40.420">
    <property type="entry name" value="Cupredoxins - blue copper proteins"/>
    <property type="match status" value="1"/>
</dbReference>
<proteinExistence type="predicted"/>
<feature type="compositionally biased region" description="Pro residues" evidence="1">
    <location>
        <begin position="141"/>
        <end position="153"/>
    </location>
</feature>
<dbReference type="AlphaFoldDB" id="A0A1D1XLU1"/>
<feature type="region of interest" description="Disordered" evidence="1">
    <location>
        <begin position="137"/>
        <end position="184"/>
    </location>
</feature>
<protein>
    <submittedName>
        <fullName evidence="3">Umecyanin</fullName>
    </submittedName>
</protein>
<feature type="chain" id="PRO_5008899551" evidence="2">
    <location>
        <begin position="22"/>
        <end position="212"/>
    </location>
</feature>
<organism evidence="3">
    <name type="scientific">Anthurium amnicola</name>
    <dbReference type="NCBI Taxonomy" id="1678845"/>
    <lineage>
        <taxon>Eukaryota</taxon>
        <taxon>Viridiplantae</taxon>
        <taxon>Streptophyta</taxon>
        <taxon>Embryophyta</taxon>
        <taxon>Tracheophyta</taxon>
        <taxon>Spermatophyta</taxon>
        <taxon>Magnoliopsida</taxon>
        <taxon>Liliopsida</taxon>
        <taxon>Araceae</taxon>
        <taxon>Pothoideae</taxon>
        <taxon>Potheae</taxon>
        <taxon>Anthurium</taxon>
    </lineage>
</organism>
<evidence type="ECO:0000256" key="1">
    <source>
        <dbReference type="SAM" id="MobiDB-lite"/>
    </source>
</evidence>
<dbReference type="InterPro" id="IPR052953">
    <property type="entry name" value="Ser-rich/MCO-related"/>
</dbReference>
<dbReference type="EMBL" id="GDJX01024587">
    <property type="protein sequence ID" value="JAT43349.1"/>
    <property type="molecule type" value="Transcribed_RNA"/>
</dbReference>
<dbReference type="SUPFAM" id="SSF49503">
    <property type="entry name" value="Cupredoxins"/>
    <property type="match status" value="1"/>
</dbReference>
<dbReference type="PANTHER" id="PTHR34883">
    <property type="entry name" value="SERINE-RICH PROTEIN, PUTATIVE-RELATED-RELATED"/>
    <property type="match status" value="1"/>
</dbReference>
<dbReference type="InterPro" id="IPR008972">
    <property type="entry name" value="Cupredoxin"/>
</dbReference>
<accession>A0A1D1XLU1</accession>
<reference evidence="3" key="1">
    <citation type="submission" date="2015-07" db="EMBL/GenBank/DDBJ databases">
        <title>Transcriptome Assembly of Anthurium amnicola.</title>
        <authorList>
            <person name="Suzuki J."/>
        </authorList>
    </citation>
    <scope>NUCLEOTIDE SEQUENCE</scope>
</reference>
<evidence type="ECO:0000256" key="2">
    <source>
        <dbReference type="SAM" id="SignalP"/>
    </source>
</evidence>